<dbReference type="EMBL" id="CP037426">
    <property type="protein sequence ID" value="QGT15868.1"/>
    <property type="molecule type" value="Genomic_DNA"/>
</dbReference>
<dbReference type="Proteomes" id="UP000422744">
    <property type="component" value="Chromosome"/>
</dbReference>
<proteinExistence type="predicted"/>
<dbReference type="AlphaFoldDB" id="A0A6I6CMS1"/>
<feature type="compositionally biased region" description="Polar residues" evidence="2">
    <location>
        <begin position="737"/>
        <end position="753"/>
    </location>
</feature>
<organism evidence="3 4">
    <name type="scientific">Wolbachia pipientis</name>
    <dbReference type="NCBI Taxonomy" id="955"/>
    <lineage>
        <taxon>Bacteria</taxon>
        <taxon>Pseudomonadati</taxon>
        <taxon>Pseudomonadota</taxon>
        <taxon>Alphaproteobacteria</taxon>
        <taxon>Rickettsiales</taxon>
        <taxon>Anaplasmataceae</taxon>
        <taxon>Wolbachieae</taxon>
        <taxon>Wolbachia</taxon>
    </lineage>
</organism>
<sequence length="825" mass="95154">MIGSLAKEEKTAEAGKTGDQLEKCIGPTSLNGEVYYSTLIYYTLKELYSQLGDISYANKTRSEKEIINFYVLPQFARFKEIIDEDIKKDPSFANSAIVKFCSSIIKNNKLLKELEEVSIPAKNSSVKARVSFQLKNLKEKVWFLGKLKEKKNFTYVQRAFGDKWSFYDLINDGDFKKTYIDKAVTESANKSFKEDIDKCIKWAEQGKEAASKYLGEKGVEFRAYYTETDNTHRVLNINLINYNRSEQTRISDILQQEKDIKELNIYCNKKHEIHAHRKGKERYYEFKEGAYYEMKSTWPVKDGSEMCTMIMNVSSDGITEVLKFNDEDFVLSDEILELIKQNDELYIQGLSLYDAVLEKGKAADVVPTANNNFQNESIAAYREEPEGELDPKVDADNSLPPSINSNASTQTEVNLQHTETQTEVASQQIETKTEVNLQHTGTQTEFASQQMDELILNNQMLSEKNVELKQEMSNLKKEAVELKQEIEAGLQVINKKHHELIQENQRLQEKLETTQAEANQTIVKLEKQNSNLQDRFKKEEQKNTELQTELAQKNEELAGVLKELQGKAQELKGVYEEKRKLKEELKIVNAGKKNLEKELNQAREDAEQIMVERRQQKERLKDQLRELDQEYKVQVEIEQKIKESDRQDSDLQDTLGEERLKLNIEELENEYEEFPGDKVLTLELTKDEDKVEELRNELEREKEKCKQLLEEENEWGDELVGMLDGLEEKIRADEQRSSNNQLTGEISNESGNAPRQKKRLSKSSSVDNESYVPLREKTTLLRSLSVDSGLDSDEENCDNDLSFNISPISSIEKVAESRNVGRVSL</sequence>
<gene>
    <name evidence="3" type="ORF">E0495_00800</name>
</gene>
<accession>A0A6I6CMS1</accession>
<name>A0A6I6CMS1_WOLPI</name>
<feature type="coiled-coil region" evidence="1">
    <location>
        <begin position="451"/>
        <end position="637"/>
    </location>
</feature>
<reference evidence="3 4" key="1">
    <citation type="submission" date="2019-03" db="EMBL/GenBank/DDBJ databases">
        <title>Wolbachia endosymbiont of Haematobia irritans wIrr.</title>
        <authorList>
            <person name="Parry R.H."/>
            <person name="Asgari S."/>
        </authorList>
    </citation>
    <scope>NUCLEOTIDE SEQUENCE [LARGE SCALE GENOMIC DNA]</scope>
    <source>
        <strain evidence="4">wIrr</strain>
    </source>
</reference>
<dbReference type="RefSeq" id="WP_155968364.1">
    <property type="nucleotide sequence ID" value="NZ_CP037426.1"/>
</dbReference>
<evidence type="ECO:0000256" key="1">
    <source>
        <dbReference type="SAM" id="Coils"/>
    </source>
</evidence>
<feature type="region of interest" description="Disordered" evidence="2">
    <location>
        <begin position="731"/>
        <end position="774"/>
    </location>
</feature>
<keyword evidence="1" id="KW-0175">Coiled coil</keyword>
<evidence type="ECO:0000313" key="4">
    <source>
        <dbReference type="Proteomes" id="UP000422744"/>
    </source>
</evidence>
<protein>
    <submittedName>
        <fullName evidence="3">Uncharacterized protein</fullName>
    </submittedName>
</protein>
<evidence type="ECO:0000256" key="2">
    <source>
        <dbReference type="SAM" id="MobiDB-lite"/>
    </source>
</evidence>
<feature type="coiled-coil region" evidence="1">
    <location>
        <begin position="681"/>
        <end position="718"/>
    </location>
</feature>
<evidence type="ECO:0000313" key="3">
    <source>
        <dbReference type="EMBL" id="QGT15868.1"/>
    </source>
</evidence>